<dbReference type="AlphaFoldDB" id="A0A7G7CNW6"/>
<keyword evidence="2" id="KW-0472">Membrane</keyword>
<dbReference type="InterPro" id="IPR046672">
    <property type="entry name" value="DUF6542"/>
</dbReference>
<evidence type="ECO:0000256" key="2">
    <source>
        <dbReference type="SAM" id="Phobius"/>
    </source>
</evidence>
<feature type="compositionally biased region" description="Basic and acidic residues" evidence="1">
    <location>
        <begin position="182"/>
        <end position="220"/>
    </location>
</feature>
<keyword evidence="2" id="KW-1133">Transmembrane helix</keyword>
<organism evidence="4 5">
    <name type="scientific">Corynebacterium incognita</name>
    <dbReference type="NCBI Taxonomy" id="2754725"/>
    <lineage>
        <taxon>Bacteria</taxon>
        <taxon>Bacillati</taxon>
        <taxon>Actinomycetota</taxon>
        <taxon>Actinomycetes</taxon>
        <taxon>Mycobacteriales</taxon>
        <taxon>Corynebacteriaceae</taxon>
        <taxon>Corynebacterium</taxon>
    </lineage>
</organism>
<evidence type="ECO:0000256" key="1">
    <source>
        <dbReference type="SAM" id="MobiDB-lite"/>
    </source>
</evidence>
<dbReference type="EMBL" id="CP059404">
    <property type="protein sequence ID" value="QNE89282.1"/>
    <property type="molecule type" value="Genomic_DNA"/>
</dbReference>
<evidence type="ECO:0000313" key="4">
    <source>
        <dbReference type="EMBL" id="QNE89282.1"/>
    </source>
</evidence>
<proteinExistence type="predicted"/>
<feature type="compositionally biased region" description="Basic and acidic residues" evidence="1">
    <location>
        <begin position="146"/>
        <end position="170"/>
    </location>
</feature>
<reference evidence="4 5" key="1">
    <citation type="submission" date="2020-07" db="EMBL/GenBank/DDBJ databases">
        <title>Complete genome and description of Corynebacterium incognita strain Marseille-Q3630 sp. nov.</title>
        <authorList>
            <person name="Boxberger M."/>
        </authorList>
    </citation>
    <scope>NUCLEOTIDE SEQUENCE [LARGE SCALE GENOMIC DNA]</scope>
    <source>
        <strain evidence="4 5">Marseille-Q3630</strain>
    </source>
</reference>
<keyword evidence="5" id="KW-1185">Reference proteome</keyword>
<sequence>MSHANSGSRTTLNKGASGLPTWSGITIVLAALLTGMLISIMNLDMGVPYLACFVVAGLAVALFTELRGLFLTVAMLPVSFAAVTILTSFIITRMMAADGTPMFNKTTIVTAVYPLAQYFLVLAAVTAGAIVIAVLRLKSHQRNSAKRAEEHTAQRRQEAEADRRNRETVTRARAVTGTPPDKTARAQDRAQVRRPVQEGDPDRRQTHERPSRAQRPRMDEDVYGNE</sequence>
<feature type="transmembrane region" description="Helical" evidence="2">
    <location>
        <begin position="46"/>
        <end position="63"/>
    </location>
</feature>
<keyword evidence="2" id="KW-0812">Transmembrane</keyword>
<dbReference type="RefSeq" id="WP_185175659.1">
    <property type="nucleotide sequence ID" value="NZ_CP059404.1"/>
</dbReference>
<feature type="transmembrane region" description="Helical" evidence="2">
    <location>
        <begin position="70"/>
        <end position="95"/>
    </location>
</feature>
<feature type="transmembrane region" description="Helical" evidence="2">
    <location>
        <begin position="115"/>
        <end position="137"/>
    </location>
</feature>
<accession>A0A7G7CNW6</accession>
<dbReference type="Pfam" id="PF20177">
    <property type="entry name" value="DUF6542"/>
    <property type="match status" value="1"/>
</dbReference>
<evidence type="ECO:0000313" key="5">
    <source>
        <dbReference type="Proteomes" id="UP000515743"/>
    </source>
</evidence>
<gene>
    <name evidence="4" type="ORF">H0194_09565</name>
</gene>
<evidence type="ECO:0000259" key="3">
    <source>
        <dbReference type="Pfam" id="PF20177"/>
    </source>
</evidence>
<feature type="domain" description="DUF6542" evidence="3">
    <location>
        <begin position="18"/>
        <end position="140"/>
    </location>
</feature>
<dbReference type="Proteomes" id="UP000515743">
    <property type="component" value="Chromosome"/>
</dbReference>
<feature type="region of interest" description="Disordered" evidence="1">
    <location>
        <begin position="143"/>
        <end position="226"/>
    </location>
</feature>
<feature type="transmembrane region" description="Helical" evidence="2">
    <location>
        <begin position="21"/>
        <end position="40"/>
    </location>
</feature>
<protein>
    <submittedName>
        <fullName evidence="4">Amino acid permease</fullName>
    </submittedName>
</protein>
<name>A0A7G7CNW6_9CORY</name>
<dbReference type="KEGG" id="cik:H0194_09565"/>